<evidence type="ECO:0000313" key="10">
    <source>
        <dbReference type="Proteomes" id="UP000033187"/>
    </source>
</evidence>
<reference evidence="10" key="1">
    <citation type="submission" date="2015-02" db="EMBL/GenBank/DDBJ databases">
        <authorList>
            <person name="Chooi Y.-H."/>
        </authorList>
    </citation>
    <scope>NUCLEOTIDE SEQUENCE [LARGE SCALE GENOMIC DNA]</scope>
    <source>
        <strain evidence="10">strain Y</strain>
    </source>
</reference>
<organism evidence="9 10">
    <name type="scientific">Candidatus Filomicrobium marinum</name>
    <dbReference type="NCBI Taxonomy" id="1608628"/>
    <lineage>
        <taxon>Bacteria</taxon>
        <taxon>Pseudomonadati</taxon>
        <taxon>Pseudomonadota</taxon>
        <taxon>Alphaproteobacteria</taxon>
        <taxon>Hyphomicrobiales</taxon>
        <taxon>Hyphomicrobiaceae</taxon>
        <taxon>Filomicrobium</taxon>
    </lineage>
</organism>
<keyword evidence="10" id="KW-1185">Reference proteome</keyword>
<sequence length="594" mass="62842">MQFTPDQITILVLLAGVFVLLVWGRWRYDIVAFGALIVAVLLNVVPAGKAFEGFGHPATVIIALVLVVSHGLAASGAVELLARHITNAGRSISTHIAVMASVGGLLSSIMNNVGALALLMPVDIEAARKAKRSPGLTLMPLSFATLLGGLVTLIGTPPNIIISTFRERTVDAPFQMFDFAPVGIVLAVVGIAFIALVGWRLIPTPSDDSSASLSTFKLDDYIAELTVNQDSSIVGMPLLDLEKACQDGDLTLLNVIRGKNRLPSASGWIQIQDGDVLLVETAAEALDKFVSEHKLSYVEADHQREKIEGTGLELVEAVVRPGARIEGRTSANLSLVDNYGIWLIGIQRNGRRIASRVRRTPLSAGDVLLLLGPQQRIHAFLDAMGLLPLAERGLEVNASGKAALATGIFATAIAASSVGWVDLSVALALVSTLYVLTGIVPIKQLYDTIEWPVVILIGSLIPIGLALETSGATNVLASGLVNAARDLPPWAILTIIMALTMALSDVLNNTATALVAAPIAVDVARSLEVNPDPFLMAVAVSASCAFLTPIGHKNNTLIMGPGGYRFGDYWRLGLPLEIIILAVGVPMILLVWPL</sequence>
<dbReference type="OrthoDB" id="9809303at2"/>
<dbReference type="AlphaFoldDB" id="A0A0D6JLN6"/>
<dbReference type="Proteomes" id="UP000033187">
    <property type="component" value="Chromosome 1"/>
</dbReference>
<name>A0A0D6JLN6_9HYPH</name>
<dbReference type="InterPro" id="IPR036721">
    <property type="entry name" value="RCK_C_sf"/>
</dbReference>
<dbReference type="Pfam" id="PF03600">
    <property type="entry name" value="CitMHS"/>
    <property type="match status" value="1"/>
</dbReference>
<evidence type="ECO:0000313" key="9">
    <source>
        <dbReference type="EMBL" id="CPR22597.1"/>
    </source>
</evidence>
<feature type="domain" description="RCK C-terminal" evidence="8">
    <location>
        <begin position="208"/>
        <end position="295"/>
    </location>
</feature>
<feature type="transmembrane region" description="Helical" evidence="7">
    <location>
        <begin position="449"/>
        <end position="467"/>
    </location>
</feature>
<dbReference type="InterPro" id="IPR006037">
    <property type="entry name" value="RCK_C"/>
</dbReference>
<evidence type="ECO:0000259" key="8">
    <source>
        <dbReference type="PROSITE" id="PS51202"/>
    </source>
</evidence>
<feature type="transmembrane region" description="Helical" evidence="7">
    <location>
        <begin position="425"/>
        <end position="442"/>
    </location>
</feature>
<feature type="transmembrane region" description="Helical" evidence="7">
    <location>
        <begin position="30"/>
        <end position="48"/>
    </location>
</feature>
<evidence type="ECO:0000256" key="2">
    <source>
        <dbReference type="ARBA" id="ARBA00022448"/>
    </source>
</evidence>
<keyword evidence="5 7" id="KW-1133">Transmembrane helix</keyword>
<dbReference type="PANTHER" id="PTHR43652:SF2">
    <property type="entry name" value="BASIC AMINO ACID ANTIPORTER YFCC-RELATED"/>
    <property type="match status" value="1"/>
</dbReference>
<proteinExistence type="predicted"/>
<dbReference type="GO" id="GO:0006813">
    <property type="term" value="P:potassium ion transport"/>
    <property type="evidence" value="ECO:0007669"/>
    <property type="project" value="InterPro"/>
</dbReference>
<protein>
    <submittedName>
        <fullName evidence="9">TrkA-C domain protein</fullName>
    </submittedName>
</protein>
<feature type="domain" description="RCK C-terminal" evidence="8">
    <location>
        <begin position="302"/>
        <end position="386"/>
    </location>
</feature>
<keyword evidence="3 7" id="KW-0812">Transmembrane</keyword>
<feature type="transmembrane region" description="Helical" evidence="7">
    <location>
        <begin position="572"/>
        <end position="592"/>
    </location>
</feature>
<dbReference type="RefSeq" id="WP_046479656.1">
    <property type="nucleotide sequence ID" value="NZ_LN829118.1"/>
</dbReference>
<dbReference type="Pfam" id="PF02080">
    <property type="entry name" value="TrkA_C"/>
    <property type="match status" value="1"/>
</dbReference>
<feature type="transmembrane region" description="Helical" evidence="7">
    <location>
        <begin position="60"/>
        <end position="82"/>
    </location>
</feature>
<keyword evidence="6 7" id="KW-0472">Membrane</keyword>
<feature type="transmembrane region" description="Helical" evidence="7">
    <location>
        <begin position="94"/>
        <end position="120"/>
    </location>
</feature>
<dbReference type="GO" id="GO:0005886">
    <property type="term" value="C:plasma membrane"/>
    <property type="evidence" value="ECO:0007669"/>
    <property type="project" value="TreeGrafter"/>
</dbReference>
<feature type="transmembrane region" description="Helical" evidence="7">
    <location>
        <begin position="534"/>
        <end position="552"/>
    </location>
</feature>
<evidence type="ECO:0000256" key="5">
    <source>
        <dbReference type="ARBA" id="ARBA00022989"/>
    </source>
</evidence>
<keyword evidence="2" id="KW-0813">Transport</keyword>
<evidence type="ECO:0000256" key="6">
    <source>
        <dbReference type="ARBA" id="ARBA00023136"/>
    </source>
</evidence>
<dbReference type="InterPro" id="IPR051679">
    <property type="entry name" value="DASS-Related_Transporters"/>
</dbReference>
<comment type="subcellular location">
    <subcellularLocation>
        <location evidence="1">Membrane</location>
        <topology evidence="1">Multi-pass membrane protein</topology>
    </subcellularLocation>
</comment>
<feature type="transmembrane region" description="Helical" evidence="7">
    <location>
        <begin position="487"/>
        <end position="507"/>
    </location>
</feature>
<dbReference type="KEGG" id="fiy:BN1229_v1_4030"/>
<feature type="transmembrane region" description="Helical" evidence="7">
    <location>
        <begin position="7"/>
        <end position="24"/>
    </location>
</feature>
<evidence type="ECO:0000256" key="4">
    <source>
        <dbReference type="ARBA" id="ARBA00022737"/>
    </source>
</evidence>
<keyword evidence="4" id="KW-0677">Repeat</keyword>
<dbReference type="Gene3D" id="3.30.70.1450">
    <property type="entry name" value="Regulator of K+ conductance, C-terminal domain"/>
    <property type="match status" value="2"/>
</dbReference>
<feature type="transmembrane region" description="Helical" evidence="7">
    <location>
        <begin position="141"/>
        <end position="162"/>
    </location>
</feature>
<feature type="transmembrane region" description="Helical" evidence="7">
    <location>
        <begin position="182"/>
        <end position="202"/>
    </location>
</feature>
<gene>
    <name evidence="9" type="ORF">YBN1229_v1_4030</name>
</gene>
<evidence type="ECO:0000256" key="3">
    <source>
        <dbReference type="ARBA" id="ARBA00022692"/>
    </source>
</evidence>
<accession>A0A0D6JLN6</accession>
<dbReference type="SUPFAM" id="SSF116726">
    <property type="entry name" value="TrkA C-terminal domain-like"/>
    <property type="match status" value="2"/>
</dbReference>
<evidence type="ECO:0000256" key="1">
    <source>
        <dbReference type="ARBA" id="ARBA00004141"/>
    </source>
</evidence>
<dbReference type="PROSITE" id="PS51202">
    <property type="entry name" value="RCK_C"/>
    <property type="match status" value="2"/>
</dbReference>
<evidence type="ECO:0000256" key="7">
    <source>
        <dbReference type="SAM" id="Phobius"/>
    </source>
</evidence>
<dbReference type="EMBL" id="LN829119">
    <property type="protein sequence ID" value="CPR22597.1"/>
    <property type="molecule type" value="Genomic_DNA"/>
</dbReference>
<dbReference type="PANTHER" id="PTHR43652">
    <property type="entry name" value="BASIC AMINO ACID ANTIPORTER YFCC-RELATED"/>
    <property type="match status" value="1"/>
</dbReference>
<dbReference type="KEGG" id="fil:BN1229_v1_4043"/>
<dbReference type="GO" id="GO:0008324">
    <property type="term" value="F:monoatomic cation transmembrane transporter activity"/>
    <property type="evidence" value="ECO:0007669"/>
    <property type="project" value="InterPro"/>
</dbReference>
<dbReference type="InterPro" id="IPR004680">
    <property type="entry name" value="Cit_transptr-like_dom"/>
</dbReference>